<dbReference type="AlphaFoldDB" id="A0A853AUY9"/>
<organism evidence="1 2">
    <name type="scientific">Saccharopolyspora hordei</name>
    <dbReference type="NCBI Taxonomy" id="1838"/>
    <lineage>
        <taxon>Bacteria</taxon>
        <taxon>Bacillati</taxon>
        <taxon>Actinomycetota</taxon>
        <taxon>Actinomycetes</taxon>
        <taxon>Pseudonocardiales</taxon>
        <taxon>Pseudonocardiaceae</taxon>
        <taxon>Saccharopolyspora</taxon>
    </lineage>
</organism>
<accession>A0A853AUY9</accession>
<name>A0A853AUY9_9PSEU</name>
<reference evidence="1 2" key="1">
    <citation type="submission" date="2020-07" db="EMBL/GenBank/DDBJ databases">
        <title>Sequencing the genomes of 1000 actinobacteria strains.</title>
        <authorList>
            <person name="Klenk H.-P."/>
        </authorList>
    </citation>
    <scope>NUCLEOTIDE SEQUENCE [LARGE SCALE GENOMIC DNA]</scope>
    <source>
        <strain evidence="1 2">DSM 44065</strain>
    </source>
</reference>
<dbReference type="EMBL" id="JACCFJ010000001">
    <property type="protein sequence ID" value="NYI86464.1"/>
    <property type="molecule type" value="Genomic_DNA"/>
</dbReference>
<dbReference type="Pfam" id="PF12079">
    <property type="entry name" value="DUF3558"/>
    <property type="match status" value="1"/>
</dbReference>
<comment type="caution">
    <text evidence="1">The sequence shown here is derived from an EMBL/GenBank/DDBJ whole genome shotgun (WGS) entry which is preliminary data.</text>
</comment>
<evidence type="ECO:0000313" key="2">
    <source>
        <dbReference type="Proteomes" id="UP000587002"/>
    </source>
</evidence>
<gene>
    <name evidence="1" type="ORF">HNR68_005094</name>
</gene>
<evidence type="ECO:0000313" key="1">
    <source>
        <dbReference type="EMBL" id="NYI86464.1"/>
    </source>
</evidence>
<keyword evidence="2" id="KW-1185">Reference proteome</keyword>
<dbReference type="InterPro" id="IPR024520">
    <property type="entry name" value="DUF3558"/>
</dbReference>
<dbReference type="Proteomes" id="UP000587002">
    <property type="component" value="Unassembled WGS sequence"/>
</dbReference>
<sequence length="111" mass="11744">MTSEEFSPVDFEPGCQWEGENMGVTLQKNVTETVESYARSNWDKYEQRSLGGRNGAIAITAGGTGMGGCNALVDAGGGVVIYGVDGYKRDSVDACAEVEKIASQTASRLPE</sequence>
<proteinExistence type="predicted"/>
<protein>
    <submittedName>
        <fullName evidence="1">Uncharacterized protein</fullName>
    </submittedName>
</protein>